<comment type="caution">
    <text evidence="4">The sequence shown here is derived from an EMBL/GenBank/DDBJ whole genome shotgun (WGS) entry which is preliminary data.</text>
</comment>
<keyword evidence="2" id="KW-0170">Cobalt</keyword>
<keyword evidence="1" id="KW-0479">Metal-binding</keyword>
<evidence type="ECO:0000256" key="2">
    <source>
        <dbReference type="ARBA" id="ARBA00023285"/>
    </source>
</evidence>
<reference evidence="4" key="1">
    <citation type="submission" date="2020-07" db="EMBL/GenBank/DDBJ databases">
        <title>Severe corrosion of carbon steel in oil field produced water can be linked to methanogenic archaea containing a special type of NiFe hydrogenase.</title>
        <authorList>
            <person name="Lahme S."/>
            <person name="Mand J."/>
            <person name="Longwell J."/>
            <person name="Smith R."/>
            <person name="Enning D."/>
        </authorList>
    </citation>
    <scope>NUCLEOTIDE SEQUENCE</scope>
    <source>
        <strain evidence="4">MIC098Bin6</strain>
    </source>
</reference>
<dbReference type="GO" id="GO:0050667">
    <property type="term" value="P:homocysteine metabolic process"/>
    <property type="evidence" value="ECO:0007669"/>
    <property type="project" value="TreeGrafter"/>
</dbReference>
<dbReference type="InterPro" id="IPR036594">
    <property type="entry name" value="Meth_synthase_dom"/>
</dbReference>
<dbReference type="InterPro" id="IPR050554">
    <property type="entry name" value="Met_Synthase/Corrinoid"/>
</dbReference>
<protein>
    <submittedName>
        <fullName evidence="4">Cobalamin B12-binding domain-containing protein</fullName>
    </submittedName>
</protein>
<dbReference type="PANTHER" id="PTHR45833:SF1">
    <property type="entry name" value="METHIONINE SYNTHASE"/>
    <property type="match status" value="1"/>
</dbReference>
<proteinExistence type="predicted"/>
<evidence type="ECO:0000313" key="5">
    <source>
        <dbReference type="Proteomes" id="UP000706172"/>
    </source>
</evidence>
<dbReference type="InterPro" id="IPR006158">
    <property type="entry name" value="Cobalamin-bd"/>
</dbReference>
<dbReference type="SUPFAM" id="SSF52242">
    <property type="entry name" value="Cobalamin (vitamin B12)-binding domain"/>
    <property type="match status" value="1"/>
</dbReference>
<evidence type="ECO:0000313" key="4">
    <source>
        <dbReference type="EMBL" id="MBG0779370.1"/>
    </source>
</evidence>
<dbReference type="Pfam" id="PF02607">
    <property type="entry name" value="B12-binding_2"/>
    <property type="match status" value="1"/>
</dbReference>
<evidence type="ECO:0000259" key="3">
    <source>
        <dbReference type="PROSITE" id="PS51332"/>
    </source>
</evidence>
<accession>A0A931G8I7</accession>
<organism evidence="4 5">
    <name type="scientific">Desulfotignum balticum</name>
    <dbReference type="NCBI Taxonomy" id="115781"/>
    <lineage>
        <taxon>Bacteria</taxon>
        <taxon>Pseudomonadati</taxon>
        <taxon>Thermodesulfobacteriota</taxon>
        <taxon>Desulfobacteria</taxon>
        <taxon>Desulfobacterales</taxon>
        <taxon>Desulfobacteraceae</taxon>
        <taxon>Desulfotignum</taxon>
    </lineage>
</organism>
<dbReference type="Pfam" id="PF02310">
    <property type="entry name" value="B12-binding"/>
    <property type="match status" value="1"/>
</dbReference>
<dbReference type="AlphaFoldDB" id="A0A931G8I7"/>
<dbReference type="PANTHER" id="PTHR45833">
    <property type="entry name" value="METHIONINE SYNTHASE"/>
    <property type="match status" value="1"/>
</dbReference>
<gene>
    <name evidence="4" type="ORF">H0S81_05530</name>
</gene>
<dbReference type="Gene3D" id="3.40.50.280">
    <property type="entry name" value="Cobalamin-binding domain"/>
    <property type="match status" value="1"/>
</dbReference>
<dbReference type="GO" id="GO:0046653">
    <property type="term" value="P:tetrahydrofolate metabolic process"/>
    <property type="evidence" value="ECO:0007669"/>
    <property type="project" value="TreeGrafter"/>
</dbReference>
<dbReference type="PROSITE" id="PS51332">
    <property type="entry name" value="B12_BINDING"/>
    <property type="match status" value="1"/>
</dbReference>
<sequence length="213" mass="23920">MDDRDKMLNAFERALLDVDRLAARQVMEQRGRDMRPIRFVEKVVLPVLEQLGAGWQDGPLALSQVYMAGRICEELIDEMLPPADPSRKNQPRMAICILEDHHALGKVMVYAVLRSGGFDLLDYGVVGVDDLVARVQADRVKVLLISVLMLPSALKIKSVRQKLMDRECDVTLIVGGAPFRFDDQLWQAVGADVMCENASDVVPAIEKMMEEKR</sequence>
<feature type="domain" description="B12-binding" evidence="3">
    <location>
        <begin position="89"/>
        <end position="213"/>
    </location>
</feature>
<name>A0A931G8I7_9BACT</name>
<dbReference type="GO" id="GO:0008705">
    <property type="term" value="F:methionine synthase activity"/>
    <property type="evidence" value="ECO:0007669"/>
    <property type="project" value="TreeGrafter"/>
</dbReference>
<dbReference type="GO" id="GO:0031419">
    <property type="term" value="F:cobalamin binding"/>
    <property type="evidence" value="ECO:0007669"/>
    <property type="project" value="InterPro"/>
</dbReference>
<dbReference type="GO" id="GO:0005829">
    <property type="term" value="C:cytosol"/>
    <property type="evidence" value="ECO:0007669"/>
    <property type="project" value="TreeGrafter"/>
</dbReference>
<dbReference type="InterPro" id="IPR036724">
    <property type="entry name" value="Cobalamin-bd_sf"/>
</dbReference>
<dbReference type="GO" id="GO:0046872">
    <property type="term" value="F:metal ion binding"/>
    <property type="evidence" value="ECO:0007669"/>
    <property type="project" value="UniProtKB-KW"/>
</dbReference>
<dbReference type="Gene3D" id="1.10.1240.10">
    <property type="entry name" value="Methionine synthase domain"/>
    <property type="match status" value="1"/>
</dbReference>
<dbReference type="EMBL" id="JACCQK010000294">
    <property type="protein sequence ID" value="MBG0779370.1"/>
    <property type="molecule type" value="Genomic_DNA"/>
</dbReference>
<dbReference type="InterPro" id="IPR003759">
    <property type="entry name" value="Cbl-bd_cap"/>
</dbReference>
<dbReference type="Proteomes" id="UP000706172">
    <property type="component" value="Unassembled WGS sequence"/>
</dbReference>
<evidence type="ECO:0000256" key="1">
    <source>
        <dbReference type="ARBA" id="ARBA00022723"/>
    </source>
</evidence>